<name>A0AB34TDR6_STEMA</name>
<accession>A0AB34TDR6</accession>
<dbReference type="Gene3D" id="3.30.40.190">
    <property type="match status" value="1"/>
</dbReference>
<gene>
    <name evidence="1" type="ORF">VL23_17510</name>
</gene>
<dbReference type="AlphaFoldDB" id="A0AB34TDR6"/>
<protein>
    <recommendedName>
        <fullName evidence="3">DUF968 domain-containing protein</fullName>
    </recommendedName>
</protein>
<evidence type="ECO:0000313" key="1">
    <source>
        <dbReference type="EMBL" id="KOO75341.1"/>
    </source>
</evidence>
<organism evidence="1 2">
    <name type="scientific">Stenotrophomonas maltophilia</name>
    <name type="common">Pseudomonas maltophilia</name>
    <name type="synonym">Xanthomonas maltophilia</name>
    <dbReference type="NCBI Taxonomy" id="40324"/>
    <lineage>
        <taxon>Bacteria</taxon>
        <taxon>Pseudomonadati</taxon>
        <taxon>Pseudomonadota</taxon>
        <taxon>Gammaproteobacteria</taxon>
        <taxon>Lysobacterales</taxon>
        <taxon>Lysobacteraceae</taxon>
        <taxon>Stenotrophomonas</taxon>
        <taxon>Stenotrophomonas maltophilia group</taxon>
    </lineage>
</organism>
<dbReference type="Proteomes" id="UP000037632">
    <property type="component" value="Unassembled WGS sequence"/>
</dbReference>
<comment type="caution">
    <text evidence="1">The sequence shown here is derived from an EMBL/GenBank/DDBJ whole genome shotgun (WGS) entry which is preliminary data.</text>
</comment>
<evidence type="ECO:0000313" key="2">
    <source>
        <dbReference type="Proteomes" id="UP000037632"/>
    </source>
</evidence>
<dbReference type="Pfam" id="PF16786">
    <property type="entry name" value="RecA_dep_nuc"/>
    <property type="match status" value="1"/>
</dbReference>
<dbReference type="InterPro" id="IPR031875">
    <property type="entry name" value="RecA_dep_nuc"/>
</dbReference>
<reference evidence="1 2" key="1">
    <citation type="journal article" date="2015" name="Antimicrob. Agents Chemother.">
        <title>Whole-Genome Sequencing Identifies Emergence of a Quinolone Resistance Mutation in a Case of Stenotrophomonas maltophilia Bacteremia.</title>
        <authorList>
            <person name="Pak T.R."/>
            <person name="Altman D.R."/>
            <person name="Attie O."/>
            <person name="Sebra R."/>
            <person name="Hamula C.L."/>
            <person name="Lewis M."/>
            <person name="Deikus G."/>
            <person name="Newman L.C."/>
            <person name="Fang G."/>
            <person name="Hand J."/>
            <person name="Papel G."/>
            <person name="Wallach F."/>
            <person name="Schadt E.E."/>
            <person name="Huprikar S."/>
            <person name="van Bakel H."/>
            <person name="Kasarskis A."/>
            <person name="Bashir A."/>
        </authorList>
    </citation>
    <scope>NUCLEOTIDE SEQUENCE [LARGE SCALE GENOMIC DNA]</scope>
    <source>
        <strain evidence="1 2">ISMMS6</strain>
    </source>
</reference>
<dbReference type="RefSeq" id="WP_053462881.1">
    <property type="nucleotide sequence ID" value="NZ_JZIW01000009.1"/>
</dbReference>
<sequence>MWSKAPPPTKEESARIQLAKTGPCMACLVRYSQGLMAPRYVVYGCEYNHAKSGNRRRGHSFGYALCQWHHQRYLREGMTEQQMVERWGPPLHYSKKFHEAFGSNDDLIAQQTYINELRGGTNG</sequence>
<proteinExistence type="predicted"/>
<dbReference type="EMBL" id="JZIW01000009">
    <property type="protein sequence ID" value="KOO75341.1"/>
    <property type="molecule type" value="Genomic_DNA"/>
</dbReference>
<evidence type="ECO:0008006" key="3">
    <source>
        <dbReference type="Google" id="ProtNLM"/>
    </source>
</evidence>